<keyword evidence="3" id="KW-1185">Reference proteome</keyword>
<accession>A0ABR4I6P9</accession>
<dbReference type="InterPro" id="IPR025676">
    <property type="entry name" value="Clr5_dom"/>
</dbReference>
<evidence type="ECO:0000313" key="3">
    <source>
        <dbReference type="Proteomes" id="UP001610335"/>
    </source>
</evidence>
<proteinExistence type="predicted"/>
<feature type="domain" description="Clr5" evidence="1">
    <location>
        <begin position="10"/>
        <end position="59"/>
    </location>
</feature>
<protein>
    <recommendedName>
        <fullName evidence="1">Clr5 domain-containing protein</fullName>
    </recommendedName>
</protein>
<dbReference type="PANTHER" id="PTHR38788:SF3">
    <property type="entry name" value="CLR5 DOMAIN-CONTAINING PROTEIN"/>
    <property type="match status" value="1"/>
</dbReference>
<dbReference type="EMBL" id="JBFXLS010000052">
    <property type="protein sequence ID" value="KAL2823430.1"/>
    <property type="molecule type" value="Genomic_DNA"/>
</dbReference>
<organism evidence="2 3">
    <name type="scientific">Aspergillus cavernicola</name>
    <dbReference type="NCBI Taxonomy" id="176166"/>
    <lineage>
        <taxon>Eukaryota</taxon>
        <taxon>Fungi</taxon>
        <taxon>Dikarya</taxon>
        <taxon>Ascomycota</taxon>
        <taxon>Pezizomycotina</taxon>
        <taxon>Eurotiomycetes</taxon>
        <taxon>Eurotiomycetidae</taxon>
        <taxon>Eurotiales</taxon>
        <taxon>Aspergillaceae</taxon>
        <taxon>Aspergillus</taxon>
        <taxon>Aspergillus subgen. Nidulantes</taxon>
    </lineage>
</organism>
<reference evidence="2 3" key="1">
    <citation type="submission" date="2024-07" db="EMBL/GenBank/DDBJ databases">
        <title>Section-level genome sequencing and comparative genomics of Aspergillus sections Usti and Cavernicolus.</title>
        <authorList>
            <consortium name="Lawrence Berkeley National Laboratory"/>
            <person name="Nybo J.L."/>
            <person name="Vesth T.C."/>
            <person name="Theobald S."/>
            <person name="Frisvad J.C."/>
            <person name="Larsen T.O."/>
            <person name="Kjaerboelling I."/>
            <person name="Rothschild-Mancinelli K."/>
            <person name="Lyhne E.K."/>
            <person name="Kogle M.E."/>
            <person name="Barry K."/>
            <person name="Clum A."/>
            <person name="Na H."/>
            <person name="Ledsgaard L."/>
            <person name="Lin J."/>
            <person name="Lipzen A."/>
            <person name="Kuo A."/>
            <person name="Riley R."/>
            <person name="Mondo S."/>
            <person name="LaButti K."/>
            <person name="Haridas S."/>
            <person name="Pangalinan J."/>
            <person name="Salamov A.A."/>
            <person name="Simmons B.A."/>
            <person name="Magnuson J.K."/>
            <person name="Chen J."/>
            <person name="Drula E."/>
            <person name="Henrissat B."/>
            <person name="Wiebenga A."/>
            <person name="Lubbers R.J."/>
            <person name="Gomes A.C."/>
            <person name="Makela M.R."/>
            <person name="Stajich J."/>
            <person name="Grigoriev I.V."/>
            <person name="Mortensen U.H."/>
            <person name="De vries R.P."/>
            <person name="Baker S.E."/>
            <person name="Andersen M.R."/>
        </authorList>
    </citation>
    <scope>NUCLEOTIDE SEQUENCE [LARGE SCALE GENOMIC DNA]</scope>
    <source>
        <strain evidence="2 3">CBS 600.67</strain>
    </source>
</reference>
<gene>
    <name evidence="2" type="ORF">BDW59DRAFT_163210</name>
</gene>
<comment type="caution">
    <text evidence="2">The sequence shown here is derived from an EMBL/GenBank/DDBJ whole genome shotgun (WGS) entry which is preliminary data.</text>
</comment>
<name>A0ABR4I6P9_9EURO</name>
<sequence>MPSRREADTLDWDKVKPTIQSLYEKQAIKELKDIMANEHSFHATEAQFEYCLRKWGCKKNKTSDIWRDLSIKVSKRKQRGAYPGASCKEANVAQ</sequence>
<evidence type="ECO:0000259" key="1">
    <source>
        <dbReference type="Pfam" id="PF14420"/>
    </source>
</evidence>
<dbReference type="Pfam" id="PF14420">
    <property type="entry name" value="Clr5"/>
    <property type="match status" value="1"/>
</dbReference>
<dbReference type="PANTHER" id="PTHR38788">
    <property type="entry name" value="CLR5 DOMAIN-CONTAINING PROTEIN"/>
    <property type="match status" value="1"/>
</dbReference>
<dbReference type="Proteomes" id="UP001610335">
    <property type="component" value="Unassembled WGS sequence"/>
</dbReference>
<evidence type="ECO:0000313" key="2">
    <source>
        <dbReference type="EMBL" id="KAL2823430.1"/>
    </source>
</evidence>